<gene>
    <name evidence="2" type="ORF">BOTNAR_0081g00060</name>
</gene>
<dbReference type="EMBL" id="PQXJ01000081">
    <property type="protein sequence ID" value="TGO65131.1"/>
    <property type="molecule type" value="Genomic_DNA"/>
</dbReference>
<organism evidence="2 3">
    <name type="scientific">Botryotinia narcissicola</name>
    <dbReference type="NCBI Taxonomy" id="278944"/>
    <lineage>
        <taxon>Eukaryota</taxon>
        <taxon>Fungi</taxon>
        <taxon>Dikarya</taxon>
        <taxon>Ascomycota</taxon>
        <taxon>Pezizomycotina</taxon>
        <taxon>Leotiomycetes</taxon>
        <taxon>Helotiales</taxon>
        <taxon>Sclerotiniaceae</taxon>
        <taxon>Botryotinia</taxon>
    </lineage>
</organism>
<dbReference type="Proteomes" id="UP000297452">
    <property type="component" value="Unassembled WGS sequence"/>
</dbReference>
<feature type="compositionally biased region" description="Basic and acidic residues" evidence="1">
    <location>
        <begin position="37"/>
        <end position="52"/>
    </location>
</feature>
<reference evidence="2 3" key="1">
    <citation type="submission" date="2017-12" db="EMBL/GenBank/DDBJ databases">
        <title>Comparative genomics of Botrytis spp.</title>
        <authorList>
            <person name="Valero-Jimenez C.A."/>
            <person name="Tapia P."/>
            <person name="Veloso J."/>
            <person name="Silva-Moreno E."/>
            <person name="Staats M."/>
            <person name="Valdes J.H."/>
            <person name="Van Kan J.A.L."/>
        </authorList>
    </citation>
    <scope>NUCLEOTIDE SEQUENCE [LARGE SCALE GENOMIC DNA]</scope>
    <source>
        <strain evidence="2 3">MUCL2120</strain>
    </source>
</reference>
<sequence>MLIDKDDLLTLQSPHPKQNTPQSRNTKTLQKQSPDQITRDGHKYREGLSDKATGRTGVLRKRRIMWADY</sequence>
<evidence type="ECO:0000313" key="2">
    <source>
        <dbReference type="EMBL" id="TGO65131.1"/>
    </source>
</evidence>
<feature type="region of interest" description="Disordered" evidence="1">
    <location>
        <begin position="1"/>
        <end position="52"/>
    </location>
</feature>
<name>A0A4Z1IUP2_9HELO</name>
<keyword evidence="3" id="KW-1185">Reference proteome</keyword>
<evidence type="ECO:0000313" key="3">
    <source>
        <dbReference type="Proteomes" id="UP000297452"/>
    </source>
</evidence>
<protein>
    <submittedName>
        <fullName evidence="2">Uncharacterized protein</fullName>
    </submittedName>
</protein>
<comment type="caution">
    <text evidence="2">The sequence shown here is derived from an EMBL/GenBank/DDBJ whole genome shotgun (WGS) entry which is preliminary data.</text>
</comment>
<dbReference type="AlphaFoldDB" id="A0A4Z1IUP2"/>
<feature type="compositionally biased region" description="Polar residues" evidence="1">
    <location>
        <begin position="10"/>
        <end position="36"/>
    </location>
</feature>
<proteinExistence type="predicted"/>
<evidence type="ECO:0000256" key="1">
    <source>
        <dbReference type="SAM" id="MobiDB-lite"/>
    </source>
</evidence>
<dbReference type="OrthoDB" id="10306818at2759"/>
<accession>A0A4Z1IUP2</accession>